<keyword evidence="1" id="KW-0812">Transmembrane</keyword>
<proteinExistence type="predicted"/>
<organism evidence="2 3">
    <name type="scientific">Mucilaginibacter corticis</name>
    <dbReference type="NCBI Taxonomy" id="2597670"/>
    <lineage>
        <taxon>Bacteria</taxon>
        <taxon>Pseudomonadati</taxon>
        <taxon>Bacteroidota</taxon>
        <taxon>Sphingobacteriia</taxon>
        <taxon>Sphingobacteriales</taxon>
        <taxon>Sphingobacteriaceae</taxon>
        <taxon>Mucilaginibacter</taxon>
    </lineage>
</organism>
<evidence type="ECO:0000313" key="2">
    <source>
        <dbReference type="EMBL" id="TSJ43787.1"/>
    </source>
</evidence>
<dbReference type="RefSeq" id="WP_144247353.1">
    <property type="nucleotide sequence ID" value="NZ_VLPK01000001.1"/>
</dbReference>
<accession>A0A556MV52</accession>
<dbReference type="Proteomes" id="UP000318733">
    <property type="component" value="Unassembled WGS sequence"/>
</dbReference>
<feature type="transmembrane region" description="Helical" evidence="1">
    <location>
        <begin position="5"/>
        <end position="28"/>
    </location>
</feature>
<dbReference type="EMBL" id="VLPK01000001">
    <property type="protein sequence ID" value="TSJ43787.1"/>
    <property type="molecule type" value="Genomic_DNA"/>
</dbReference>
<keyword evidence="1" id="KW-1133">Transmembrane helix</keyword>
<protein>
    <submittedName>
        <fullName evidence="2">Uncharacterized protein</fullName>
    </submittedName>
</protein>
<gene>
    <name evidence="2" type="ORF">FO440_06255</name>
</gene>
<comment type="caution">
    <text evidence="2">The sequence shown here is derived from an EMBL/GenBank/DDBJ whole genome shotgun (WGS) entry which is preliminary data.</text>
</comment>
<feature type="transmembrane region" description="Helical" evidence="1">
    <location>
        <begin position="34"/>
        <end position="59"/>
    </location>
</feature>
<dbReference type="AlphaFoldDB" id="A0A556MV52"/>
<evidence type="ECO:0000313" key="3">
    <source>
        <dbReference type="Proteomes" id="UP000318733"/>
    </source>
</evidence>
<name>A0A556MV52_9SPHI</name>
<sequence length="65" mass="7259">MTLAFFDFGILEVLLIVLDIILIIWVARLGKDTALGYFGTLLIAIFGSPLLALIIILILKTRRRS</sequence>
<evidence type="ECO:0000256" key="1">
    <source>
        <dbReference type="SAM" id="Phobius"/>
    </source>
</evidence>
<keyword evidence="3" id="KW-1185">Reference proteome</keyword>
<keyword evidence="1" id="KW-0472">Membrane</keyword>
<reference evidence="2 3" key="1">
    <citation type="submission" date="2019-07" db="EMBL/GenBank/DDBJ databases">
        <authorList>
            <person name="Huq M.A."/>
        </authorList>
    </citation>
    <scope>NUCLEOTIDE SEQUENCE [LARGE SCALE GENOMIC DNA]</scope>
    <source>
        <strain evidence="2 3">MAH-19</strain>
    </source>
</reference>